<accession>A0A926KPB1</accession>
<gene>
    <name evidence="1" type="ORF">ICC18_15480</name>
</gene>
<evidence type="ECO:0000313" key="2">
    <source>
        <dbReference type="Proteomes" id="UP000650466"/>
    </source>
</evidence>
<dbReference type="EMBL" id="JACVVD010000004">
    <property type="protein sequence ID" value="MBD0381529.1"/>
    <property type="molecule type" value="Genomic_DNA"/>
</dbReference>
<dbReference type="AlphaFoldDB" id="A0A926KPB1"/>
<keyword evidence="2" id="KW-1185">Reference proteome</keyword>
<name>A0A926KPB1_9BACL</name>
<evidence type="ECO:0000313" key="1">
    <source>
        <dbReference type="EMBL" id="MBD0381529.1"/>
    </source>
</evidence>
<reference evidence="1" key="1">
    <citation type="submission" date="2020-09" db="EMBL/GenBank/DDBJ databases">
        <title>Draft Genome Sequence of Paenibacillus sp. WST5.</title>
        <authorList>
            <person name="Bao Z."/>
        </authorList>
    </citation>
    <scope>NUCLEOTIDE SEQUENCE</scope>
    <source>
        <strain evidence="1">WST5</strain>
    </source>
</reference>
<dbReference type="Proteomes" id="UP000650466">
    <property type="component" value="Unassembled WGS sequence"/>
</dbReference>
<comment type="caution">
    <text evidence="1">The sequence shown here is derived from an EMBL/GenBank/DDBJ whole genome shotgun (WGS) entry which is preliminary data.</text>
</comment>
<proteinExistence type="predicted"/>
<organism evidence="1 2">
    <name type="scientific">Paenibacillus sedimenti</name>
    <dbReference type="NCBI Taxonomy" id="2770274"/>
    <lineage>
        <taxon>Bacteria</taxon>
        <taxon>Bacillati</taxon>
        <taxon>Bacillota</taxon>
        <taxon>Bacilli</taxon>
        <taxon>Bacillales</taxon>
        <taxon>Paenibacillaceae</taxon>
        <taxon>Paenibacillus</taxon>
    </lineage>
</organism>
<protein>
    <submittedName>
        <fullName evidence="1">Uncharacterized protein</fullName>
    </submittedName>
</protein>
<sequence>MMRSVSREGDLCCRSGGEEFYHHFL</sequence>